<reference evidence="1 2" key="1">
    <citation type="submission" date="2020-08" db="EMBL/GenBank/DDBJ databases">
        <title>Sequencing the genomes of 1000 actinobacteria strains.</title>
        <authorList>
            <person name="Klenk H.-P."/>
        </authorList>
    </citation>
    <scope>NUCLEOTIDE SEQUENCE [LARGE SCALE GENOMIC DNA]</scope>
    <source>
        <strain evidence="1 2">DSM 43851</strain>
    </source>
</reference>
<sequence length="38" mass="4651">MTRRRHPHFPPLATLDLRLTESRTPSSRVVHLRYQRIR</sequence>
<name>A0A7W9NKT9_9PSEU</name>
<comment type="caution">
    <text evidence="1">The sequence shown here is derived from an EMBL/GenBank/DDBJ whole genome shotgun (WGS) entry which is preliminary data.</text>
</comment>
<dbReference type="EMBL" id="JACHIR010000001">
    <property type="protein sequence ID" value="MBB5895701.1"/>
    <property type="molecule type" value="Genomic_DNA"/>
</dbReference>
<protein>
    <submittedName>
        <fullName evidence="1">Uncharacterized protein</fullName>
    </submittedName>
</protein>
<organism evidence="1 2">
    <name type="scientific">Kutzneria kofuensis</name>
    <dbReference type="NCBI Taxonomy" id="103725"/>
    <lineage>
        <taxon>Bacteria</taxon>
        <taxon>Bacillati</taxon>
        <taxon>Actinomycetota</taxon>
        <taxon>Actinomycetes</taxon>
        <taxon>Pseudonocardiales</taxon>
        <taxon>Pseudonocardiaceae</taxon>
        <taxon>Kutzneria</taxon>
    </lineage>
</organism>
<gene>
    <name evidence="1" type="ORF">BJ998_006897</name>
</gene>
<dbReference type="Proteomes" id="UP000585638">
    <property type="component" value="Unassembled WGS sequence"/>
</dbReference>
<evidence type="ECO:0000313" key="1">
    <source>
        <dbReference type="EMBL" id="MBB5895701.1"/>
    </source>
</evidence>
<accession>A0A7W9NKT9</accession>
<proteinExistence type="predicted"/>
<evidence type="ECO:0000313" key="2">
    <source>
        <dbReference type="Proteomes" id="UP000585638"/>
    </source>
</evidence>
<keyword evidence="2" id="KW-1185">Reference proteome</keyword>
<dbReference type="AlphaFoldDB" id="A0A7W9NKT9"/>